<dbReference type="Gene3D" id="3.60.21.10">
    <property type="match status" value="1"/>
</dbReference>
<accession>A0A7J3SKM9</accession>
<reference evidence="2" key="1">
    <citation type="journal article" date="2020" name="mSystems">
        <title>Genome- and Community-Level Interaction Insights into Carbon Utilization and Element Cycling Functions of Hydrothermarchaeota in Hydrothermal Sediment.</title>
        <authorList>
            <person name="Zhou Z."/>
            <person name="Liu Y."/>
            <person name="Xu W."/>
            <person name="Pan J."/>
            <person name="Luo Z.H."/>
            <person name="Li M."/>
        </authorList>
    </citation>
    <scope>NUCLEOTIDE SEQUENCE [LARGE SCALE GENOMIC DNA]</scope>
    <source>
        <strain evidence="2">SpSt-885</strain>
    </source>
</reference>
<organism evidence="2">
    <name type="scientific">Fervidicoccus fontis</name>
    <dbReference type="NCBI Taxonomy" id="683846"/>
    <lineage>
        <taxon>Archaea</taxon>
        <taxon>Thermoproteota</taxon>
        <taxon>Thermoprotei</taxon>
        <taxon>Fervidicoccales</taxon>
        <taxon>Fervidicoccaceae</taxon>
        <taxon>Fervidicoccus</taxon>
    </lineage>
</organism>
<dbReference type="InterPro" id="IPR029052">
    <property type="entry name" value="Metallo-depent_PP-like"/>
</dbReference>
<dbReference type="PANTHER" id="PTHR11668">
    <property type="entry name" value="SERINE/THREONINE PROTEIN PHOSPHATASE"/>
    <property type="match status" value="1"/>
</dbReference>
<proteinExistence type="predicted"/>
<dbReference type="Pfam" id="PF00149">
    <property type="entry name" value="Metallophos"/>
    <property type="match status" value="1"/>
</dbReference>
<feature type="domain" description="Serine/threonine specific protein phosphatases" evidence="1">
    <location>
        <begin position="115"/>
        <end position="120"/>
    </location>
</feature>
<dbReference type="CDD" id="cd00144">
    <property type="entry name" value="MPP_PPP_family"/>
    <property type="match status" value="1"/>
</dbReference>
<dbReference type="SMART" id="SM00156">
    <property type="entry name" value="PP2Ac"/>
    <property type="match status" value="1"/>
</dbReference>
<dbReference type="AlphaFoldDB" id="A0A7J3SKM9"/>
<protein>
    <submittedName>
        <fullName evidence="2">Serine/threonine protein phosphatase</fullName>
    </submittedName>
</protein>
<dbReference type="EMBL" id="DTLS01000035">
    <property type="protein sequence ID" value="HGZ59822.1"/>
    <property type="molecule type" value="Genomic_DNA"/>
</dbReference>
<dbReference type="GO" id="GO:0016787">
    <property type="term" value="F:hydrolase activity"/>
    <property type="evidence" value="ECO:0007669"/>
    <property type="project" value="InterPro"/>
</dbReference>
<evidence type="ECO:0000313" key="2">
    <source>
        <dbReference type="EMBL" id="HGZ59822.1"/>
    </source>
</evidence>
<gene>
    <name evidence="2" type="ORF">ENW83_01260</name>
</gene>
<dbReference type="SUPFAM" id="SSF56300">
    <property type="entry name" value="Metallo-dependent phosphatases"/>
    <property type="match status" value="1"/>
</dbReference>
<sequence>MNAAEYLEDPVNEIVSSPRKLSAKLEEYAVVMREKIKSRIIKTSHDGIGIFIGDIHGDLETLKKILRRVDLASLEAGDTMMVFLGDYIDRGPEQLESLITVLELWALYPENVVMLRGNHEPLAGVSPYPHDFPRELIDRFGYEAGNDLYSKARDLFDRLPFVALINSNLVAVHGGLPTSTYMKTDKIEEYLLGERDGNFDVLVELLWNDPIDEPLVRMPSPRGAGYLWGTALTDWVKSAFGIKLVVRGHEPAELGYKFNHGGSVLTLFSRLGPPYFNQAAAIAVFDFSSEEWMSKIPSYIQFINY</sequence>
<dbReference type="PROSITE" id="PS00125">
    <property type="entry name" value="SER_THR_PHOSPHATASE"/>
    <property type="match status" value="1"/>
</dbReference>
<evidence type="ECO:0000259" key="1">
    <source>
        <dbReference type="PROSITE" id="PS00125"/>
    </source>
</evidence>
<dbReference type="PRINTS" id="PR00114">
    <property type="entry name" value="STPHPHTASE"/>
</dbReference>
<dbReference type="InterPro" id="IPR004843">
    <property type="entry name" value="Calcineurin-like_PHP"/>
</dbReference>
<name>A0A7J3SKM9_9CREN</name>
<comment type="caution">
    <text evidence="2">The sequence shown here is derived from an EMBL/GenBank/DDBJ whole genome shotgun (WGS) entry which is preliminary data.</text>
</comment>
<dbReference type="InterPro" id="IPR050341">
    <property type="entry name" value="PP1_catalytic_subunit"/>
</dbReference>
<dbReference type="PANTHER" id="PTHR11668:SF496">
    <property type="entry name" value="SERINE_THREONINE-PROTEIN PHOSPHATASE"/>
    <property type="match status" value="1"/>
</dbReference>
<dbReference type="InterPro" id="IPR006186">
    <property type="entry name" value="Ser/Thr-sp_prot-phosphatase"/>
</dbReference>